<comment type="caution">
    <text evidence="1">The sequence shown here is derived from an EMBL/GenBank/DDBJ whole genome shotgun (WGS) entry which is preliminary data.</text>
</comment>
<proteinExistence type="predicted"/>
<keyword evidence="2" id="KW-1185">Reference proteome</keyword>
<gene>
    <name evidence="1" type="ORF">ACFFJK_00140</name>
</gene>
<dbReference type="EMBL" id="JBHLWP010000001">
    <property type="protein sequence ID" value="MFC0250296.1"/>
    <property type="molecule type" value="Genomic_DNA"/>
</dbReference>
<organism evidence="1 2">
    <name type="scientific">Massilia consociata</name>
    <dbReference type="NCBI Taxonomy" id="760117"/>
    <lineage>
        <taxon>Bacteria</taxon>
        <taxon>Pseudomonadati</taxon>
        <taxon>Pseudomonadota</taxon>
        <taxon>Betaproteobacteria</taxon>
        <taxon>Burkholderiales</taxon>
        <taxon>Oxalobacteraceae</taxon>
        <taxon>Telluria group</taxon>
        <taxon>Massilia</taxon>
    </lineage>
</organism>
<reference evidence="1 2" key="1">
    <citation type="submission" date="2024-09" db="EMBL/GenBank/DDBJ databases">
        <authorList>
            <person name="Sun Q."/>
            <person name="Mori K."/>
        </authorList>
    </citation>
    <scope>NUCLEOTIDE SEQUENCE [LARGE SCALE GENOMIC DNA]</scope>
    <source>
        <strain evidence="1 2">CCM 7792</strain>
    </source>
</reference>
<sequence length="42" mass="4347">MIAGQGTAAKELFEETGNDGLSRFAELVQGAAARLVAEQPQA</sequence>
<dbReference type="RefSeq" id="WP_379677052.1">
    <property type="nucleotide sequence ID" value="NZ_JBHLWP010000001.1"/>
</dbReference>
<evidence type="ECO:0000313" key="1">
    <source>
        <dbReference type="EMBL" id="MFC0250296.1"/>
    </source>
</evidence>
<protein>
    <recommendedName>
        <fullName evidence="3">Pyrroline-5-carboxylate reductase</fullName>
    </recommendedName>
</protein>
<name>A0ABV6FA65_9BURK</name>
<evidence type="ECO:0000313" key="2">
    <source>
        <dbReference type="Proteomes" id="UP001589773"/>
    </source>
</evidence>
<evidence type="ECO:0008006" key="3">
    <source>
        <dbReference type="Google" id="ProtNLM"/>
    </source>
</evidence>
<dbReference type="Proteomes" id="UP001589773">
    <property type="component" value="Unassembled WGS sequence"/>
</dbReference>
<accession>A0ABV6FA65</accession>